<feature type="transmembrane region" description="Helical" evidence="1">
    <location>
        <begin position="44"/>
        <end position="63"/>
    </location>
</feature>
<accession>A0A256IAT4</accession>
<evidence type="ECO:0000313" key="2">
    <source>
        <dbReference type="EMBL" id="OYR53674.1"/>
    </source>
</evidence>
<keyword evidence="1" id="KW-0812">Transmembrane</keyword>
<sequence>MSGRDRSGDVFDVLRENGPAFLVPAAWIVVAGTVLGAIAEHALFVAHVVMSVLLVAFLVGSWTEMGSGSLRVWRLVILAG</sequence>
<gene>
    <name evidence="2" type="ORF">DJ70_16045</name>
</gene>
<keyword evidence="1" id="KW-1133">Transmembrane helix</keyword>
<reference evidence="2 3" key="1">
    <citation type="journal article" date="2014" name="Front. Microbiol.">
        <title>Population and genomic analysis of the genus Halorubrum.</title>
        <authorList>
            <person name="Fullmer M.S."/>
            <person name="Soucy S.M."/>
            <person name="Swithers K.S."/>
            <person name="Makkay A.M."/>
            <person name="Wheeler R."/>
            <person name="Ventosa A."/>
            <person name="Gogarten J.P."/>
            <person name="Papke R.T."/>
        </authorList>
    </citation>
    <scope>NUCLEOTIDE SEQUENCE [LARGE SCALE GENOMIC DNA]</scope>
    <source>
        <strain evidence="2 3">Cb34</strain>
    </source>
</reference>
<proteinExistence type="predicted"/>
<evidence type="ECO:0000313" key="3">
    <source>
        <dbReference type="Proteomes" id="UP000216308"/>
    </source>
</evidence>
<keyword evidence="1" id="KW-0472">Membrane</keyword>
<organism evidence="2 3">
    <name type="scientific">Halorubrum halodurans</name>
    <dbReference type="NCBI Taxonomy" id="1383851"/>
    <lineage>
        <taxon>Archaea</taxon>
        <taxon>Methanobacteriati</taxon>
        <taxon>Methanobacteriota</taxon>
        <taxon>Stenosarchaea group</taxon>
        <taxon>Halobacteria</taxon>
        <taxon>Halobacteriales</taxon>
        <taxon>Haloferacaceae</taxon>
        <taxon>Halorubrum</taxon>
    </lineage>
</organism>
<feature type="transmembrane region" description="Helical" evidence="1">
    <location>
        <begin position="20"/>
        <end position="38"/>
    </location>
</feature>
<keyword evidence="3" id="KW-1185">Reference proteome</keyword>
<dbReference type="AlphaFoldDB" id="A0A256IAT4"/>
<name>A0A256IAT4_9EURY</name>
<evidence type="ECO:0000256" key="1">
    <source>
        <dbReference type="SAM" id="Phobius"/>
    </source>
</evidence>
<protein>
    <submittedName>
        <fullName evidence="2">Uncharacterized protein</fullName>
    </submittedName>
</protein>
<feature type="non-terminal residue" evidence="2">
    <location>
        <position position="80"/>
    </location>
</feature>
<dbReference type="Proteomes" id="UP000216308">
    <property type="component" value="Unassembled WGS sequence"/>
</dbReference>
<comment type="caution">
    <text evidence="2">The sequence shown here is derived from an EMBL/GenBank/DDBJ whole genome shotgun (WGS) entry which is preliminary data.</text>
</comment>
<dbReference type="EMBL" id="NHPJ01000138">
    <property type="protein sequence ID" value="OYR53674.1"/>
    <property type="molecule type" value="Genomic_DNA"/>
</dbReference>